<evidence type="ECO:0000313" key="1">
    <source>
        <dbReference type="EMBL" id="MPM52448.1"/>
    </source>
</evidence>
<comment type="caution">
    <text evidence="1">The sequence shown here is derived from an EMBL/GenBank/DDBJ whole genome shotgun (WGS) entry which is preliminary data.</text>
</comment>
<dbReference type="AlphaFoldDB" id="A0A645AIA4"/>
<reference evidence="1" key="1">
    <citation type="submission" date="2019-08" db="EMBL/GenBank/DDBJ databases">
        <authorList>
            <person name="Kucharzyk K."/>
            <person name="Murdoch R.W."/>
            <person name="Higgins S."/>
            <person name="Loffler F."/>
        </authorList>
    </citation>
    <scope>NUCLEOTIDE SEQUENCE</scope>
</reference>
<gene>
    <name evidence="1" type="ORF">SDC9_99207</name>
</gene>
<proteinExistence type="predicted"/>
<accession>A0A645AIA4</accession>
<sequence>MRYINKKVPKLITAEMIWLSVRDDINRPIEISDEPRSINPKSVLYEVSKSTLPKKDNTTGQSIITATAKRKTVAIDKNFAMTIL</sequence>
<organism evidence="1">
    <name type="scientific">bioreactor metagenome</name>
    <dbReference type="NCBI Taxonomy" id="1076179"/>
    <lineage>
        <taxon>unclassified sequences</taxon>
        <taxon>metagenomes</taxon>
        <taxon>ecological metagenomes</taxon>
    </lineage>
</organism>
<dbReference type="EMBL" id="VSSQ01013868">
    <property type="protein sequence ID" value="MPM52448.1"/>
    <property type="molecule type" value="Genomic_DNA"/>
</dbReference>
<protein>
    <submittedName>
        <fullName evidence="1">Uncharacterized protein</fullName>
    </submittedName>
</protein>
<name>A0A645AIA4_9ZZZZ</name>